<gene>
    <name evidence="1" type="ORF">RY972_19905</name>
</gene>
<reference evidence="1 2" key="1">
    <citation type="submission" date="2023-10" db="EMBL/GenBank/DDBJ databases">
        <title>Genome analysis of psychrotrophic aerobic bacterium Aeromonas allosaccharophila BIM B-1809 isolated from infected fish.</title>
        <authorList>
            <person name="Leanovich S.I."/>
            <person name="Sidarenka A.V."/>
            <person name="Akhremchuk A.E."/>
            <person name="Sikolenko M.A."/>
            <person name="Valentovich L.N."/>
        </authorList>
    </citation>
    <scope>NUCLEOTIDE SEQUENCE [LARGE SCALE GENOMIC DNA]</scope>
    <source>
        <strain evidence="1 2">BIM B-1809</strain>
    </source>
</reference>
<evidence type="ECO:0000313" key="1">
    <source>
        <dbReference type="EMBL" id="WOE66231.1"/>
    </source>
</evidence>
<dbReference type="RefSeq" id="WP_317102942.1">
    <property type="nucleotide sequence ID" value="NZ_CP136584.1"/>
</dbReference>
<evidence type="ECO:0000313" key="2">
    <source>
        <dbReference type="Proteomes" id="UP001302667"/>
    </source>
</evidence>
<sequence>MNEQNLTSMAQDLNNWMPMAELPKHYSQFSYATLKTMFWKRAERPGLERCSQMVGKKLFVNVPMFGLWLAGQLPEQRGE</sequence>
<accession>A0ABZ0FAK9</accession>
<proteinExistence type="predicted"/>
<name>A0ABZ0FAK9_9GAMM</name>
<dbReference type="EMBL" id="CP136584">
    <property type="protein sequence ID" value="WOE66231.1"/>
    <property type="molecule type" value="Genomic_DNA"/>
</dbReference>
<keyword evidence="2" id="KW-1185">Reference proteome</keyword>
<protein>
    <submittedName>
        <fullName evidence="1">Uncharacterized protein</fullName>
    </submittedName>
</protein>
<dbReference type="Proteomes" id="UP001302667">
    <property type="component" value="Chromosome"/>
</dbReference>
<organism evidence="1 2">
    <name type="scientific">Aeromonas allosaccharophila</name>
    <dbReference type="NCBI Taxonomy" id="656"/>
    <lineage>
        <taxon>Bacteria</taxon>
        <taxon>Pseudomonadati</taxon>
        <taxon>Pseudomonadota</taxon>
        <taxon>Gammaproteobacteria</taxon>
        <taxon>Aeromonadales</taxon>
        <taxon>Aeromonadaceae</taxon>
        <taxon>Aeromonas</taxon>
    </lineage>
</organism>